<dbReference type="PANTHER" id="PTHR46082">
    <property type="entry name" value="ATP/GTP-BINDING PROTEIN-RELATED"/>
    <property type="match status" value="1"/>
</dbReference>
<dbReference type="Gene3D" id="3.40.50.300">
    <property type="entry name" value="P-loop containing nucleotide triphosphate hydrolases"/>
    <property type="match status" value="1"/>
</dbReference>
<feature type="domain" description="DUF7779" evidence="3">
    <location>
        <begin position="319"/>
        <end position="415"/>
    </location>
</feature>
<dbReference type="Pfam" id="PF00931">
    <property type="entry name" value="NB-ARC"/>
    <property type="match status" value="1"/>
</dbReference>
<dbReference type="InterPro" id="IPR056681">
    <property type="entry name" value="DUF7779"/>
</dbReference>
<evidence type="ECO:0000256" key="1">
    <source>
        <dbReference type="SAM" id="MobiDB-lite"/>
    </source>
</evidence>
<comment type="caution">
    <text evidence="4">The sequence shown here is derived from an EMBL/GenBank/DDBJ whole genome shotgun (WGS) entry which is preliminary data.</text>
</comment>
<feature type="region of interest" description="Disordered" evidence="1">
    <location>
        <begin position="350"/>
        <end position="376"/>
    </location>
</feature>
<evidence type="ECO:0000313" key="5">
    <source>
        <dbReference type="Proteomes" id="UP001187682"/>
    </source>
</evidence>
<dbReference type="SUPFAM" id="SSF52540">
    <property type="entry name" value="P-loop containing nucleoside triphosphate hydrolases"/>
    <property type="match status" value="1"/>
</dbReference>
<dbReference type="PANTHER" id="PTHR46082:SF6">
    <property type="entry name" value="AAA+ ATPASE DOMAIN-CONTAINING PROTEIN-RELATED"/>
    <property type="match status" value="1"/>
</dbReference>
<dbReference type="InterPro" id="IPR053137">
    <property type="entry name" value="NLR-like"/>
</dbReference>
<evidence type="ECO:0000313" key="4">
    <source>
        <dbReference type="EMBL" id="SPO02547.1"/>
    </source>
</evidence>
<feature type="domain" description="NB-ARC" evidence="2">
    <location>
        <begin position="72"/>
        <end position="228"/>
    </location>
</feature>
<dbReference type="Gene3D" id="1.25.40.10">
    <property type="entry name" value="Tetratricopeptide repeat domain"/>
    <property type="match status" value="1"/>
</dbReference>
<accession>A0AAE8N0G9</accession>
<protein>
    <submittedName>
        <fullName evidence="4">Related to kinesin light chain</fullName>
    </submittedName>
</protein>
<reference evidence="4" key="1">
    <citation type="submission" date="2018-03" db="EMBL/GenBank/DDBJ databases">
        <authorList>
            <person name="Guldener U."/>
        </authorList>
    </citation>
    <scope>NUCLEOTIDE SEQUENCE</scope>
</reference>
<gene>
    <name evidence="4" type="ORF">DNG_05220</name>
</gene>
<evidence type="ECO:0000259" key="2">
    <source>
        <dbReference type="Pfam" id="PF00931"/>
    </source>
</evidence>
<dbReference type="InterPro" id="IPR011990">
    <property type="entry name" value="TPR-like_helical_dom_sf"/>
</dbReference>
<organism evidence="4 5">
    <name type="scientific">Cephalotrichum gorgonifer</name>
    <dbReference type="NCBI Taxonomy" id="2041049"/>
    <lineage>
        <taxon>Eukaryota</taxon>
        <taxon>Fungi</taxon>
        <taxon>Dikarya</taxon>
        <taxon>Ascomycota</taxon>
        <taxon>Pezizomycotina</taxon>
        <taxon>Sordariomycetes</taxon>
        <taxon>Hypocreomycetidae</taxon>
        <taxon>Microascales</taxon>
        <taxon>Microascaceae</taxon>
        <taxon>Cephalotrichum</taxon>
    </lineage>
</organism>
<proteinExistence type="predicted"/>
<feature type="compositionally biased region" description="Acidic residues" evidence="1">
    <location>
        <begin position="359"/>
        <end position="376"/>
    </location>
</feature>
<dbReference type="InterPro" id="IPR002182">
    <property type="entry name" value="NB-ARC"/>
</dbReference>
<dbReference type="Proteomes" id="UP001187682">
    <property type="component" value="Unassembled WGS sequence"/>
</dbReference>
<evidence type="ECO:0000259" key="3">
    <source>
        <dbReference type="Pfam" id="PF25000"/>
    </source>
</evidence>
<dbReference type="Pfam" id="PF25000">
    <property type="entry name" value="DUF7779"/>
    <property type="match status" value="1"/>
</dbReference>
<name>A0AAE8N0G9_9PEZI</name>
<dbReference type="SUPFAM" id="SSF48452">
    <property type="entry name" value="TPR-like"/>
    <property type="match status" value="1"/>
</dbReference>
<dbReference type="Pfam" id="PF13424">
    <property type="entry name" value="TPR_12"/>
    <property type="match status" value="1"/>
</dbReference>
<sequence>MGEINLASVSNHGLQNGVNHGTINAEFYCPPERPETPPQPFASIPFCRDPDFVNREGILDQMDRRYFVPAGRVALVGLGGVGKSQLAIEFAHRIAEAGSDIWIFWIHAGKQARVEEGFRTIADTVKLAGRSRPKADIPLLVQNWLSNERNGRWIMILDSADDYEVFYGASEAGRDRPLATYLPQSRNGSIIITTRDKDLASRLTGSRENIIEIGPMVQTDALTLLRKKLRLLSDVGAVDLVEALDRVPLAISQAAAYIQARAPRSSVEKYLAEFQKNDRRRTNLLQLDAGGDLRRDGAASNAVMTTWQISFDHICSRRASAADLLSFMSFFDRQGIPDWVLKPHIKRGGGLNETKDQDSESSDDNSDIDADSDNDSDFENDLAMLRDYCLVSVNDKGNEFEMHRLVQLSTRRWLESSGLQEKFKQQYIERMAAVFPTGQYENWATCRGLFAHIQPALDYRPDEDRLEGWATLLYNGGWYAWLQGRYDIAERMLGKARKARETTLGKEDMATIASISMYAMLILDQGRWEDAEKLFVQVMETSKTKLGEDHLYTLTSMANLASTYRNQGRWEDAEKLFVQVMETRKTKLGEDHPDTLTSMANLASTNQGRWEDAEKLEVQVMETFKTKLGEDHPSTLTSMNNLAHTWQNAGKSLEATDLMRDCIPTPILANHAYEATTAADHLADHGMSRDLRAT</sequence>
<dbReference type="GO" id="GO:0043531">
    <property type="term" value="F:ADP binding"/>
    <property type="evidence" value="ECO:0007669"/>
    <property type="project" value="InterPro"/>
</dbReference>
<dbReference type="EMBL" id="ONZQ02000006">
    <property type="protein sequence ID" value="SPO02547.1"/>
    <property type="molecule type" value="Genomic_DNA"/>
</dbReference>
<keyword evidence="5" id="KW-1185">Reference proteome</keyword>
<dbReference type="InterPro" id="IPR027417">
    <property type="entry name" value="P-loop_NTPase"/>
</dbReference>
<dbReference type="AlphaFoldDB" id="A0AAE8N0G9"/>
<dbReference type="Pfam" id="PF13374">
    <property type="entry name" value="TPR_10"/>
    <property type="match status" value="3"/>
</dbReference>